<dbReference type="GO" id="GO:0051301">
    <property type="term" value="P:cell division"/>
    <property type="evidence" value="ECO:0007669"/>
    <property type="project" value="UniProtKB-KW"/>
</dbReference>
<dbReference type="InterPro" id="IPR008881">
    <property type="entry name" value="Trigger_fac_ribosome-bd_bac"/>
</dbReference>
<protein>
    <recommendedName>
        <fullName evidence="4 12">Trigger factor</fullName>
        <shortName evidence="12">TF</shortName>
        <ecNumber evidence="3 12">5.2.1.8</ecNumber>
    </recommendedName>
    <alternativeName>
        <fullName evidence="11 12">PPIase</fullName>
    </alternativeName>
</protein>
<dbReference type="InterPro" id="IPR036611">
    <property type="entry name" value="Trigger_fac_ribosome-bd_sf"/>
</dbReference>
<evidence type="ECO:0000256" key="3">
    <source>
        <dbReference type="ARBA" id="ARBA00013194"/>
    </source>
</evidence>
<evidence type="ECO:0000256" key="4">
    <source>
        <dbReference type="ARBA" id="ARBA00016902"/>
    </source>
</evidence>
<dbReference type="PIRSF" id="PIRSF003095">
    <property type="entry name" value="Trigger_factor"/>
    <property type="match status" value="1"/>
</dbReference>
<dbReference type="GO" id="GO:0043335">
    <property type="term" value="P:protein unfolding"/>
    <property type="evidence" value="ECO:0007669"/>
    <property type="project" value="TreeGrafter"/>
</dbReference>
<keyword evidence="6 12" id="KW-0697">Rotamase</keyword>
<dbReference type="InterPro" id="IPR008880">
    <property type="entry name" value="Trigger_fac_C"/>
</dbReference>
<keyword evidence="7 12" id="KW-0143">Chaperone</keyword>
<dbReference type="SUPFAM" id="SSF102735">
    <property type="entry name" value="Trigger factor ribosome-binding domain"/>
    <property type="match status" value="1"/>
</dbReference>
<evidence type="ECO:0000259" key="15">
    <source>
        <dbReference type="PROSITE" id="PS50059"/>
    </source>
</evidence>
<dbReference type="EMBL" id="LR215050">
    <property type="protein sequence ID" value="VEU82279.1"/>
    <property type="molecule type" value="Genomic_DNA"/>
</dbReference>
<name>A0A449BIJ9_9MOLU</name>
<dbReference type="PANTHER" id="PTHR30560">
    <property type="entry name" value="TRIGGER FACTOR CHAPERONE AND PEPTIDYL-PROLYL CIS/TRANS ISOMERASE"/>
    <property type="match status" value="1"/>
</dbReference>
<keyword evidence="5 12" id="KW-0132">Cell division</keyword>
<comment type="domain">
    <text evidence="12">Consists of 3 domains; the N-terminus binds the ribosome, the middle domain has PPIase activity, while the C-terminus has intrinsic chaperone activity on its own.</text>
</comment>
<evidence type="ECO:0000256" key="2">
    <source>
        <dbReference type="ARBA" id="ARBA00005464"/>
    </source>
</evidence>
<keyword evidence="9 12" id="KW-0131">Cell cycle</keyword>
<dbReference type="Pfam" id="PF05697">
    <property type="entry name" value="Trigger_N"/>
    <property type="match status" value="1"/>
</dbReference>
<comment type="function">
    <text evidence="10 12">Involved in protein export. Acts as a chaperone by maintaining the newly synthesized protein in an open conformation. Functions as a peptidyl-prolyl cis-trans isomerase.</text>
</comment>
<dbReference type="RefSeq" id="WP_035369678.1">
    <property type="nucleotide sequence ID" value="NZ_LR215050.1"/>
</dbReference>
<dbReference type="GO" id="GO:0043022">
    <property type="term" value="F:ribosome binding"/>
    <property type="evidence" value="ECO:0007669"/>
    <property type="project" value="TreeGrafter"/>
</dbReference>
<dbReference type="Pfam" id="PF05698">
    <property type="entry name" value="Trigger_C"/>
    <property type="match status" value="1"/>
</dbReference>
<proteinExistence type="inferred from homology"/>
<dbReference type="InterPro" id="IPR046357">
    <property type="entry name" value="PPIase_dom_sf"/>
</dbReference>
<dbReference type="STRING" id="1408416.GCA_000702765_01104"/>
<dbReference type="InterPro" id="IPR037041">
    <property type="entry name" value="Trigger_fac_C_sf"/>
</dbReference>
<evidence type="ECO:0000313" key="17">
    <source>
        <dbReference type="Proteomes" id="UP000290909"/>
    </source>
</evidence>
<keyword evidence="12" id="KW-0963">Cytoplasm</keyword>
<accession>A0A449BIJ9</accession>
<feature type="domain" description="PPIase FKBP-type" evidence="15">
    <location>
        <begin position="165"/>
        <end position="245"/>
    </location>
</feature>
<evidence type="ECO:0000256" key="9">
    <source>
        <dbReference type="ARBA" id="ARBA00023306"/>
    </source>
</evidence>
<dbReference type="NCBIfam" id="TIGR00115">
    <property type="entry name" value="tig"/>
    <property type="match status" value="1"/>
</dbReference>
<dbReference type="InterPro" id="IPR005215">
    <property type="entry name" value="Trig_fac"/>
</dbReference>
<dbReference type="Pfam" id="PF00254">
    <property type="entry name" value="FKBP_C"/>
    <property type="match status" value="1"/>
</dbReference>
<comment type="similarity">
    <text evidence="2 12 14">Belongs to the FKBP-type PPIase family. Tig subfamily.</text>
</comment>
<dbReference type="InterPro" id="IPR001179">
    <property type="entry name" value="PPIase_FKBP_dom"/>
</dbReference>
<evidence type="ECO:0000256" key="12">
    <source>
        <dbReference type="HAMAP-Rule" id="MF_00303"/>
    </source>
</evidence>
<reference evidence="16 17" key="1">
    <citation type="submission" date="2019-01" db="EMBL/GenBank/DDBJ databases">
        <authorList>
            <consortium name="Pathogen Informatics"/>
        </authorList>
    </citation>
    <scope>NUCLEOTIDE SEQUENCE [LARGE SCALE GENOMIC DNA]</scope>
    <source>
        <strain evidence="16 17">NCTC10172</strain>
    </source>
</reference>
<evidence type="ECO:0000256" key="11">
    <source>
        <dbReference type="ARBA" id="ARBA00029986"/>
    </source>
</evidence>
<dbReference type="GO" id="GO:0051083">
    <property type="term" value="P:'de novo' cotranslational protein folding"/>
    <property type="evidence" value="ECO:0007669"/>
    <property type="project" value="TreeGrafter"/>
</dbReference>
<comment type="catalytic activity">
    <reaction evidence="1 12 13">
        <text>[protein]-peptidylproline (omega=180) = [protein]-peptidylproline (omega=0)</text>
        <dbReference type="Rhea" id="RHEA:16237"/>
        <dbReference type="Rhea" id="RHEA-COMP:10747"/>
        <dbReference type="Rhea" id="RHEA-COMP:10748"/>
        <dbReference type="ChEBI" id="CHEBI:83833"/>
        <dbReference type="ChEBI" id="CHEBI:83834"/>
        <dbReference type="EC" id="5.2.1.8"/>
    </reaction>
</comment>
<gene>
    <name evidence="16" type="primary">MCYN0725</name>
    <name evidence="12" type="synonym">tig</name>
    <name evidence="16" type="ORF">NCTC10172_00287</name>
</gene>
<keyword evidence="8 12" id="KW-0413">Isomerase</keyword>
<keyword evidence="17" id="KW-1185">Reference proteome</keyword>
<comment type="subcellular location">
    <subcellularLocation>
        <location evidence="12">Cytoplasm</location>
    </subcellularLocation>
    <text evidence="12">About half TF is bound to the ribosome near the polypeptide exit tunnel while the other half is free in the cytoplasm.</text>
</comment>
<dbReference type="GO" id="GO:0044183">
    <property type="term" value="F:protein folding chaperone"/>
    <property type="evidence" value="ECO:0007669"/>
    <property type="project" value="TreeGrafter"/>
</dbReference>
<dbReference type="Gene3D" id="3.10.50.40">
    <property type="match status" value="1"/>
</dbReference>
<dbReference type="KEGG" id="ahk:NCTC10172_00287"/>
<evidence type="ECO:0000256" key="1">
    <source>
        <dbReference type="ARBA" id="ARBA00000971"/>
    </source>
</evidence>
<evidence type="ECO:0000313" key="16">
    <source>
        <dbReference type="EMBL" id="VEU82279.1"/>
    </source>
</evidence>
<evidence type="ECO:0000256" key="10">
    <source>
        <dbReference type="ARBA" id="ARBA00024849"/>
    </source>
</evidence>
<evidence type="ECO:0000256" key="14">
    <source>
        <dbReference type="RuleBase" id="RU003914"/>
    </source>
</evidence>
<evidence type="ECO:0000256" key="6">
    <source>
        <dbReference type="ARBA" id="ARBA00023110"/>
    </source>
</evidence>
<dbReference type="Gene3D" id="1.10.3120.10">
    <property type="entry name" value="Trigger factor, C-terminal domain"/>
    <property type="match status" value="1"/>
</dbReference>
<dbReference type="GO" id="GO:0003755">
    <property type="term" value="F:peptidyl-prolyl cis-trans isomerase activity"/>
    <property type="evidence" value="ECO:0007669"/>
    <property type="project" value="UniProtKB-UniRule"/>
</dbReference>
<dbReference type="HAMAP" id="MF_00303">
    <property type="entry name" value="Trigger_factor_Tig"/>
    <property type="match status" value="1"/>
</dbReference>
<dbReference type="Proteomes" id="UP000290909">
    <property type="component" value="Chromosome"/>
</dbReference>
<dbReference type="Gene3D" id="3.30.70.1050">
    <property type="entry name" value="Trigger factor ribosome-binding domain"/>
    <property type="match status" value="1"/>
</dbReference>
<dbReference type="EC" id="5.2.1.8" evidence="3 12"/>
<dbReference type="AlphaFoldDB" id="A0A449BIJ9"/>
<evidence type="ECO:0000256" key="8">
    <source>
        <dbReference type="ARBA" id="ARBA00023235"/>
    </source>
</evidence>
<evidence type="ECO:0000256" key="13">
    <source>
        <dbReference type="PROSITE-ProRule" id="PRU00277"/>
    </source>
</evidence>
<dbReference type="FunFam" id="3.10.50.40:FF:000001">
    <property type="entry name" value="Trigger factor"/>
    <property type="match status" value="1"/>
</dbReference>
<dbReference type="SUPFAM" id="SSF54534">
    <property type="entry name" value="FKBP-like"/>
    <property type="match status" value="1"/>
</dbReference>
<evidence type="ECO:0000256" key="5">
    <source>
        <dbReference type="ARBA" id="ARBA00022618"/>
    </source>
</evidence>
<dbReference type="PROSITE" id="PS50059">
    <property type="entry name" value="FKBP_PPIASE"/>
    <property type="match status" value="1"/>
</dbReference>
<dbReference type="PANTHER" id="PTHR30560:SF3">
    <property type="entry name" value="TRIGGER FACTOR-LIKE PROTEIN TIG, CHLOROPLASTIC"/>
    <property type="match status" value="1"/>
</dbReference>
<dbReference type="GO" id="GO:0005737">
    <property type="term" value="C:cytoplasm"/>
    <property type="evidence" value="ECO:0007669"/>
    <property type="project" value="UniProtKB-SubCell"/>
</dbReference>
<organism evidence="16 17">
    <name type="scientific">Acholeplasma hippikon</name>
    <dbReference type="NCBI Taxonomy" id="264636"/>
    <lineage>
        <taxon>Bacteria</taxon>
        <taxon>Bacillati</taxon>
        <taxon>Mycoplasmatota</taxon>
        <taxon>Mollicutes</taxon>
        <taxon>Acholeplasmatales</taxon>
        <taxon>Acholeplasmataceae</taxon>
        <taxon>Acholeplasma</taxon>
    </lineage>
</organism>
<evidence type="ECO:0000256" key="7">
    <source>
        <dbReference type="ARBA" id="ARBA00023186"/>
    </source>
</evidence>
<dbReference type="InterPro" id="IPR027304">
    <property type="entry name" value="Trigger_fact/SurA_dom_sf"/>
</dbReference>
<sequence>MKFERINSNHVKFTFTVTPHEFEHALEHAFDHIKDDVEIKGFRKGHVTRKIYEQKFGAQSLWAEALNHAIGHKFQDAMLVKEFTIVSDPLNIDLDWNSISTEKDFEVSFEVAIKPEVTLGAYKGVEVAKVDSVVTTDEVKAEINSLLQMNADLEPKAEGLALEMGDTAIFDFEGFQDGVAFEGGKAENFSLQIGSGQFIPGFEEGMVGMNVGEERDVNVTFPEQYQAENLAGKPAVFKVKLHEIKVTKGAELNDEWVKSLNREGISTVAELEKSIEKDLQEQKSANAKNVLTDSVIKAVVANASLDVPQEMFDAEIENFKKNVENQAKQYQLDLPTFLQLSGLTEEAFEQQAKEQAERRVTQSLVIEAVAKAEGFTATEEELAARYQELANYYKMKVEEIKRYISDELVKNDIAFEKAVDFLVNSSIQK</sequence>
<dbReference type="GO" id="GO:0015031">
    <property type="term" value="P:protein transport"/>
    <property type="evidence" value="ECO:0007669"/>
    <property type="project" value="UniProtKB-UniRule"/>
</dbReference>
<dbReference type="SUPFAM" id="SSF109998">
    <property type="entry name" value="Triger factor/SurA peptide-binding domain-like"/>
    <property type="match status" value="1"/>
</dbReference>